<evidence type="ECO:0000313" key="2">
    <source>
        <dbReference type="Proteomes" id="UP001177670"/>
    </source>
</evidence>
<proteinExistence type="predicted"/>
<protein>
    <submittedName>
        <fullName evidence="1">Uncharacterized protein</fullName>
    </submittedName>
</protein>
<organism evidence="1 2">
    <name type="scientific">Melipona bicolor</name>
    <dbReference type="NCBI Taxonomy" id="60889"/>
    <lineage>
        <taxon>Eukaryota</taxon>
        <taxon>Metazoa</taxon>
        <taxon>Ecdysozoa</taxon>
        <taxon>Arthropoda</taxon>
        <taxon>Hexapoda</taxon>
        <taxon>Insecta</taxon>
        <taxon>Pterygota</taxon>
        <taxon>Neoptera</taxon>
        <taxon>Endopterygota</taxon>
        <taxon>Hymenoptera</taxon>
        <taxon>Apocrita</taxon>
        <taxon>Aculeata</taxon>
        <taxon>Apoidea</taxon>
        <taxon>Anthophila</taxon>
        <taxon>Apidae</taxon>
        <taxon>Melipona</taxon>
    </lineage>
</organism>
<gene>
    <name evidence="1" type="ORF">K0M31_017474</name>
</gene>
<feature type="non-terminal residue" evidence="1">
    <location>
        <position position="1"/>
    </location>
</feature>
<dbReference type="AlphaFoldDB" id="A0AA40KSQ0"/>
<dbReference type="Proteomes" id="UP001177670">
    <property type="component" value="Unassembled WGS sequence"/>
</dbReference>
<reference evidence="1" key="1">
    <citation type="submission" date="2021-10" db="EMBL/GenBank/DDBJ databases">
        <title>Melipona bicolor Genome sequencing and assembly.</title>
        <authorList>
            <person name="Araujo N.S."/>
            <person name="Arias M.C."/>
        </authorList>
    </citation>
    <scope>NUCLEOTIDE SEQUENCE</scope>
    <source>
        <strain evidence="1">USP_2M_L1-L4_2017</strain>
        <tissue evidence="1">Whole body</tissue>
    </source>
</reference>
<sequence length="56" mass="6308">SYLRKRNFVELHGGPSFMVSEISAVTVDGDSLTKRFLGRPCRVVPATSHRDIEIDF</sequence>
<comment type="caution">
    <text evidence="1">The sequence shown here is derived from an EMBL/GenBank/DDBJ whole genome shotgun (WGS) entry which is preliminary data.</text>
</comment>
<evidence type="ECO:0000313" key="1">
    <source>
        <dbReference type="EMBL" id="KAK1131186.1"/>
    </source>
</evidence>
<keyword evidence="2" id="KW-1185">Reference proteome</keyword>
<accession>A0AA40KSQ0</accession>
<name>A0AA40KSQ0_9HYME</name>
<dbReference type="EMBL" id="JAHYIQ010000006">
    <property type="protein sequence ID" value="KAK1131186.1"/>
    <property type="molecule type" value="Genomic_DNA"/>
</dbReference>